<comment type="caution">
    <text evidence="1">The sequence shown here is derived from an EMBL/GenBank/DDBJ whole genome shotgun (WGS) entry which is preliminary data.</text>
</comment>
<proteinExistence type="predicted"/>
<dbReference type="Proteomes" id="UP001239111">
    <property type="component" value="Chromosome 3"/>
</dbReference>
<sequence length="619" mass="70134">MRPTVDINQLKDNIVIELKKFSADKEGIETLKQQKDTTRVFKGQYDEIASLDAPLTSYKSIYASPVRNLCDDETNNVYRDSAFALIGLAKYTSIFGRTYDFDEIEKLMENDTAIFVGAFLARISWIISSKCSTFKLYDPGEHVLIAQQRNRLLKGEAAWIRKINISLDPISMLTPQGCIPNIGCCRTYGTQNLAYALQPIKAGTPLIISTTGPSVYDYSKTIDRQPTSWLYYDKECDCQACTEDWYKMLRKPTENQGELWEEMCSILGEWEAHSGTPNYPNEKVLSRVKKLVARTWIEYPMPSAILINTTYCFILEIESLDAPLTSYKSIFASPTRNLDEDESASCSYNSVLALIALAKYTSVFGTSYDFDDLGKLAKNKSAIFVGAFILKISLIIASKCISDPGMSATLSAQLDEALKDEAAWVRKRNMSLNPISMLSLVGCIPNFGTSLTHGGKVAVWAIQPIKPGDQLIAYLPPTVYDFSNKIVRQPRSWLYFDKECDCQACKENWSEIIRKPITSRGKLWKEMWSILLSWQRNSGALDYPNIEYVTRCKNLASEIWKEYPMPSAMYVAMMRIMHRVFMIFFTPSEIVASRKGLHQIECFLPEEEQLPDTNVNSSS</sequence>
<organism evidence="1 2">
    <name type="scientific">Eretmocerus hayati</name>
    <dbReference type="NCBI Taxonomy" id="131215"/>
    <lineage>
        <taxon>Eukaryota</taxon>
        <taxon>Metazoa</taxon>
        <taxon>Ecdysozoa</taxon>
        <taxon>Arthropoda</taxon>
        <taxon>Hexapoda</taxon>
        <taxon>Insecta</taxon>
        <taxon>Pterygota</taxon>
        <taxon>Neoptera</taxon>
        <taxon>Endopterygota</taxon>
        <taxon>Hymenoptera</taxon>
        <taxon>Apocrita</taxon>
        <taxon>Proctotrupomorpha</taxon>
        <taxon>Chalcidoidea</taxon>
        <taxon>Aphelinidae</taxon>
        <taxon>Aphelininae</taxon>
        <taxon>Eretmocerus</taxon>
    </lineage>
</organism>
<name>A0ACC2NG74_9HYME</name>
<gene>
    <name evidence="1" type="ORF">QAD02_001042</name>
</gene>
<accession>A0ACC2NG74</accession>
<evidence type="ECO:0000313" key="1">
    <source>
        <dbReference type="EMBL" id="KAJ8669783.1"/>
    </source>
</evidence>
<reference evidence="1" key="1">
    <citation type="submission" date="2023-04" db="EMBL/GenBank/DDBJ databases">
        <title>A chromosome-level genome assembly of the parasitoid wasp Eretmocerus hayati.</title>
        <authorList>
            <person name="Zhong Y."/>
            <person name="Liu S."/>
            <person name="Liu Y."/>
        </authorList>
    </citation>
    <scope>NUCLEOTIDE SEQUENCE</scope>
    <source>
        <strain evidence="1">ZJU_SS_LIU_2023</strain>
    </source>
</reference>
<keyword evidence="2" id="KW-1185">Reference proteome</keyword>
<dbReference type="EMBL" id="CM056743">
    <property type="protein sequence ID" value="KAJ8669783.1"/>
    <property type="molecule type" value="Genomic_DNA"/>
</dbReference>
<evidence type="ECO:0000313" key="2">
    <source>
        <dbReference type="Proteomes" id="UP001239111"/>
    </source>
</evidence>
<protein>
    <submittedName>
        <fullName evidence="1">Uncharacterized protein</fullName>
    </submittedName>
</protein>